<evidence type="ECO:0000313" key="3">
    <source>
        <dbReference type="Proteomes" id="UP000611640"/>
    </source>
</evidence>
<dbReference type="KEGG" id="atl:Athai_41020"/>
<dbReference type="Proteomes" id="UP000611640">
    <property type="component" value="Chromosome"/>
</dbReference>
<dbReference type="AlphaFoldDB" id="A0A7R7DRR1"/>
<accession>A0A7R7DRR1</accession>
<dbReference type="InterPro" id="IPR032710">
    <property type="entry name" value="NTF2-like_dom_sf"/>
</dbReference>
<evidence type="ECO:0000259" key="1">
    <source>
        <dbReference type="Pfam" id="PF14534"/>
    </source>
</evidence>
<dbReference type="RefSeq" id="WP_203962950.1">
    <property type="nucleotide sequence ID" value="NZ_AP023355.1"/>
</dbReference>
<reference evidence="2 3" key="1">
    <citation type="submission" date="2020-08" db="EMBL/GenBank/DDBJ databases">
        <title>Whole genome shotgun sequence of Actinocatenispora thailandica NBRC 105041.</title>
        <authorList>
            <person name="Komaki H."/>
            <person name="Tamura T."/>
        </authorList>
    </citation>
    <scope>NUCLEOTIDE SEQUENCE [LARGE SCALE GENOMIC DNA]</scope>
    <source>
        <strain evidence="2 3">NBRC 105041</strain>
    </source>
</reference>
<dbReference type="InterPro" id="IPR027843">
    <property type="entry name" value="DUF4440"/>
</dbReference>
<protein>
    <recommendedName>
        <fullName evidence="1">DUF4440 domain-containing protein</fullName>
    </recommendedName>
</protein>
<sequence length="120" mass="13662">MNDPAEFLRRYERATNSHDVARLAPLIAADASYWFTDGSHHGRDDVLAAIERTFRTITDETYSLTDVTWLYRGTDHAACRYRFRWSGTVDGRPASGAGRGTAVLVHTDRGWQVQHEHLSR</sequence>
<dbReference type="SUPFAM" id="SSF54427">
    <property type="entry name" value="NTF2-like"/>
    <property type="match status" value="1"/>
</dbReference>
<keyword evidence="3" id="KW-1185">Reference proteome</keyword>
<gene>
    <name evidence="2" type="ORF">Athai_41020</name>
</gene>
<organism evidence="2 3">
    <name type="scientific">Actinocatenispora thailandica</name>
    <dbReference type="NCBI Taxonomy" id="227318"/>
    <lineage>
        <taxon>Bacteria</taxon>
        <taxon>Bacillati</taxon>
        <taxon>Actinomycetota</taxon>
        <taxon>Actinomycetes</taxon>
        <taxon>Micromonosporales</taxon>
        <taxon>Micromonosporaceae</taxon>
        <taxon>Actinocatenispora</taxon>
    </lineage>
</organism>
<evidence type="ECO:0000313" key="2">
    <source>
        <dbReference type="EMBL" id="BCJ36599.1"/>
    </source>
</evidence>
<feature type="domain" description="DUF4440" evidence="1">
    <location>
        <begin position="8"/>
        <end position="113"/>
    </location>
</feature>
<dbReference type="EMBL" id="AP023355">
    <property type="protein sequence ID" value="BCJ36599.1"/>
    <property type="molecule type" value="Genomic_DNA"/>
</dbReference>
<name>A0A7R7DRR1_9ACTN</name>
<dbReference type="Pfam" id="PF14534">
    <property type="entry name" value="DUF4440"/>
    <property type="match status" value="1"/>
</dbReference>
<proteinExistence type="predicted"/>
<dbReference type="Gene3D" id="3.10.450.50">
    <property type="match status" value="1"/>
</dbReference>